<evidence type="ECO:0000313" key="1">
    <source>
        <dbReference type="EMBL" id="KAI0034195.1"/>
    </source>
</evidence>
<protein>
    <submittedName>
        <fullName evidence="1">Uncharacterized protein</fullName>
    </submittedName>
</protein>
<name>A0ACB8QR33_9AGAM</name>
<reference evidence="1" key="1">
    <citation type="submission" date="2021-02" db="EMBL/GenBank/DDBJ databases">
        <authorList>
            <consortium name="DOE Joint Genome Institute"/>
            <person name="Ahrendt S."/>
            <person name="Looney B.P."/>
            <person name="Miyauchi S."/>
            <person name="Morin E."/>
            <person name="Drula E."/>
            <person name="Courty P.E."/>
            <person name="Chicoki N."/>
            <person name="Fauchery L."/>
            <person name="Kohler A."/>
            <person name="Kuo A."/>
            <person name="Labutti K."/>
            <person name="Pangilinan J."/>
            <person name="Lipzen A."/>
            <person name="Riley R."/>
            <person name="Andreopoulos W."/>
            <person name="He G."/>
            <person name="Johnson J."/>
            <person name="Barry K.W."/>
            <person name="Grigoriev I.V."/>
            <person name="Nagy L."/>
            <person name="Hibbett D."/>
            <person name="Henrissat B."/>
            <person name="Matheny P.B."/>
            <person name="Labbe J."/>
            <person name="Martin F."/>
        </authorList>
    </citation>
    <scope>NUCLEOTIDE SEQUENCE</scope>
    <source>
        <strain evidence="1">EC-137</strain>
    </source>
</reference>
<gene>
    <name evidence="1" type="ORF">K488DRAFT_77357</name>
</gene>
<organism evidence="1 2">
    <name type="scientific">Vararia minispora EC-137</name>
    <dbReference type="NCBI Taxonomy" id="1314806"/>
    <lineage>
        <taxon>Eukaryota</taxon>
        <taxon>Fungi</taxon>
        <taxon>Dikarya</taxon>
        <taxon>Basidiomycota</taxon>
        <taxon>Agaricomycotina</taxon>
        <taxon>Agaricomycetes</taxon>
        <taxon>Russulales</taxon>
        <taxon>Lachnocladiaceae</taxon>
        <taxon>Vararia</taxon>
    </lineage>
</organism>
<sequence length="385" mass="41157">MGTDYYKLLGVGRDASEDEIKKAYKRMALKWHPDRNQGSEEASKKFKEISEAFEVLSDKQKRTIYDQFGEEGLKGGGGPPPGASAGGNPFAGFSSGGGFPGGTTFTFTSGGPGGFRSSSSGFNPTDPMKIFEQFFASGMGGMGGLGGMGGGRSQTAMFDDDDDDMRGFNLSGGMPGGMPSMGGGARTRPSRSSTFNSSGRPSTPPSTAPSEITRPLKVSLEDLYNGATKHLKVGRRLADGRQEDKVLEIVVQPGWKAGTKVRFPKAGNELPSGESQDLVFVVEEKPNERYGRDSNDLVVTERISLVDALAGDGGKRAVELPNGRKVQFNIPPGVVKPGQQTRIPGEGFQYRKPMPGRGDCIVRWEVVFPDRLTPSQKEGIRKVLG</sequence>
<proteinExistence type="predicted"/>
<dbReference type="Proteomes" id="UP000814128">
    <property type="component" value="Unassembled WGS sequence"/>
</dbReference>
<comment type="caution">
    <text evidence="1">The sequence shown here is derived from an EMBL/GenBank/DDBJ whole genome shotgun (WGS) entry which is preliminary data.</text>
</comment>
<reference evidence="1" key="2">
    <citation type="journal article" date="2022" name="New Phytol.">
        <title>Evolutionary transition to the ectomycorrhizal habit in the genomes of a hyperdiverse lineage of mushroom-forming fungi.</title>
        <authorList>
            <person name="Looney B."/>
            <person name="Miyauchi S."/>
            <person name="Morin E."/>
            <person name="Drula E."/>
            <person name="Courty P.E."/>
            <person name="Kohler A."/>
            <person name="Kuo A."/>
            <person name="LaButti K."/>
            <person name="Pangilinan J."/>
            <person name="Lipzen A."/>
            <person name="Riley R."/>
            <person name="Andreopoulos W."/>
            <person name="He G."/>
            <person name="Johnson J."/>
            <person name="Nolan M."/>
            <person name="Tritt A."/>
            <person name="Barry K.W."/>
            <person name="Grigoriev I.V."/>
            <person name="Nagy L.G."/>
            <person name="Hibbett D."/>
            <person name="Henrissat B."/>
            <person name="Matheny P.B."/>
            <person name="Labbe J."/>
            <person name="Martin F.M."/>
        </authorList>
    </citation>
    <scope>NUCLEOTIDE SEQUENCE</scope>
    <source>
        <strain evidence="1">EC-137</strain>
    </source>
</reference>
<evidence type="ECO:0000313" key="2">
    <source>
        <dbReference type="Proteomes" id="UP000814128"/>
    </source>
</evidence>
<dbReference type="EMBL" id="MU273504">
    <property type="protein sequence ID" value="KAI0034195.1"/>
    <property type="molecule type" value="Genomic_DNA"/>
</dbReference>
<accession>A0ACB8QR33</accession>
<keyword evidence="2" id="KW-1185">Reference proteome</keyword>